<evidence type="ECO:0000313" key="1">
    <source>
        <dbReference type="EMBL" id="CAD2083688.1"/>
    </source>
</evidence>
<name>A0A6V7RS68_PLAVN</name>
<evidence type="ECO:0000313" key="2">
    <source>
        <dbReference type="Proteomes" id="UP000515308"/>
    </source>
</evidence>
<accession>A0A6V7RS68</accession>
<dbReference type="EMBL" id="LR865363">
    <property type="protein sequence ID" value="CAD2083688.1"/>
    <property type="molecule type" value="Genomic_DNA"/>
</dbReference>
<proteinExistence type="predicted"/>
<organism evidence="1 2">
    <name type="scientific">Plasmodium vinckei lentum</name>
    <dbReference type="NCBI Taxonomy" id="138297"/>
    <lineage>
        <taxon>Eukaryota</taxon>
        <taxon>Sar</taxon>
        <taxon>Alveolata</taxon>
        <taxon>Apicomplexa</taxon>
        <taxon>Aconoidasida</taxon>
        <taxon>Haemosporida</taxon>
        <taxon>Plasmodiidae</taxon>
        <taxon>Plasmodium</taxon>
        <taxon>Plasmodium (Vinckeia)</taxon>
    </lineage>
</organism>
<dbReference type="AlphaFoldDB" id="A0A6V7RS68"/>
<sequence>MCELFIEADKFFKGKIIRVNKFNSSINLYQQYCRNRKYSNNNEQISALIQNNDKFTIKKSYEKYLDKSIGYFNYYKIINNGLKDANLRNMCEFYTVFNHICNTIADYKTNGAKDYVIKKETGNNNLYQQHQKLTIANKNDLYFVKSFEAFDFNNLKCKPKNKVNIPSDKNKTQETKAIISKSTNKLEYPL</sequence>
<dbReference type="VEuPathDB" id="PlasmoDB:PVLDE_0100310"/>
<gene>
    <name evidence="1" type="ORF">PVLDE_0100310</name>
</gene>
<protein>
    <submittedName>
        <fullName evidence="1">CIR protein</fullName>
    </submittedName>
</protein>
<reference evidence="1 2" key="1">
    <citation type="submission" date="2020-08" db="EMBL/GenBank/DDBJ databases">
        <authorList>
            <person name="Ramaprasad A."/>
        </authorList>
    </citation>
    <scope>NUCLEOTIDE SEQUENCE [LARGE SCALE GENOMIC DNA]</scope>
</reference>
<dbReference type="Proteomes" id="UP000515308">
    <property type="component" value="Chromosome PVLDE_01"/>
</dbReference>